<sequence>MLPNPSFHRTCRGKPRQSGEFKRYPPRKVMRSFIYKLLLAVGLFSNQQAQAATLLDYDSLILLDAEALAEQGINEAYEQLLPQLKQYVEAPIEIEEQFSSETGSYAVKAGGEIYKIYGPDLEGNEGESWGRATYALFHIINKQITKGDVRLYAINSANDLDGLSLSQSAAELSRNALNNRQDWPYLPELASPWYGQFH</sequence>
<accession>A0A1H2ZRG1</accession>
<dbReference type="STRING" id="1007099.SAMN05216287_2397"/>
<dbReference type="Proteomes" id="UP000243778">
    <property type="component" value="Unassembled WGS sequence"/>
</dbReference>
<dbReference type="EMBL" id="FNNU01000003">
    <property type="protein sequence ID" value="SDX19319.1"/>
    <property type="molecule type" value="Genomic_DNA"/>
</dbReference>
<evidence type="ECO:0000313" key="3">
    <source>
        <dbReference type="Proteomes" id="UP000243778"/>
    </source>
</evidence>
<feature type="region of interest" description="Disordered" evidence="1">
    <location>
        <begin position="1"/>
        <end position="20"/>
    </location>
</feature>
<evidence type="ECO:0000256" key="1">
    <source>
        <dbReference type="SAM" id="MobiDB-lite"/>
    </source>
</evidence>
<keyword evidence="3" id="KW-1185">Reference proteome</keyword>
<reference evidence="3" key="1">
    <citation type="submission" date="2016-10" db="EMBL/GenBank/DDBJ databases">
        <authorList>
            <person name="Varghese N."/>
            <person name="Submissions S."/>
        </authorList>
    </citation>
    <scope>NUCLEOTIDE SEQUENCE [LARGE SCALE GENOMIC DNA]</scope>
    <source>
        <strain evidence="3">NRRL B-59562</strain>
    </source>
</reference>
<gene>
    <name evidence="2" type="ORF">SAMN05216287_2397</name>
</gene>
<proteinExistence type="predicted"/>
<dbReference type="AlphaFoldDB" id="A0A1H2ZRG1"/>
<organism evidence="2 3">
    <name type="scientific">Pseudomonas kuykendallii</name>
    <dbReference type="NCBI Taxonomy" id="1007099"/>
    <lineage>
        <taxon>Bacteria</taxon>
        <taxon>Pseudomonadati</taxon>
        <taxon>Pseudomonadota</taxon>
        <taxon>Gammaproteobacteria</taxon>
        <taxon>Pseudomonadales</taxon>
        <taxon>Pseudomonadaceae</taxon>
        <taxon>Pseudomonas</taxon>
    </lineage>
</organism>
<protein>
    <submittedName>
        <fullName evidence="2">Uncharacterized protein</fullName>
    </submittedName>
</protein>
<evidence type="ECO:0000313" key="2">
    <source>
        <dbReference type="EMBL" id="SDX19319.1"/>
    </source>
</evidence>
<name>A0A1H2ZRG1_9PSED</name>